<evidence type="ECO:0000256" key="14">
    <source>
        <dbReference type="ARBA" id="ARBA00093238"/>
    </source>
</evidence>
<comment type="similarity">
    <text evidence="15 20">Belongs to the glycosyltransferase 23 family.</text>
</comment>
<evidence type="ECO:0000256" key="9">
    <source>
        <dbReference type="ARBA" id="ARBA00022968"/>
    </source>
</evidence>
<feature type="disulfide bond" evidence="18">
    <location>
        <begin position="229"/>
        <end position="233"/>
    </location>
</feature>
<evidence type="ECO:0000256" key="18">
    <source>
        <dbReference type="PIRSR" id="PIRSR000472-52"/>
    </source>
</evidence>
<dbReference type="CDD" id="cd11792">
    <property type="entry name" value="SH3_Fut8"/>
    <property type="match status" value="1"/>
</dbReference>
<dbReference type="PANTHER" id="PTHR13132:SF29">
    <property type="entry name" value="ALPHA-(1,6)-FUCOSYLTRANSFERASE"/>
    <property type="match status" value="1"/>
</dbReference>
<feature type="region of interest" description="Important for donor substrate binding" evidence="16 20">
    <location>
        <begin position="372"/>
        <end position="373"/>
    </location>
</feature>
<dbReference type="AlphaFoldDB" id="A0A224XLR6"/>
<evidence type="ECO:0000256" key="3">
    <source>
        <dbReference type="ARBA" id="ARBA00012660"/>
    </source>
</evidence>
<feature type="disulfide bond" evidence="18">
    <location>
        <begin position="223"/>
        <end position="241"/>
    </location>
</feature>
<evidence type="ECO:0000256" key="12">
    <source>
        <dbReference type="ARBA" id="ARBA00023136"/>
    </source>
</evidence>
<evidence type="ECO:0000256" key="20">
    <source>
        <dbReference type="PROSITE-ProRule" id="PRU00992"/>
    </source>
</evidence>
<dbReference type="InterPro" id="IPR035653">
    <property type="entry name" value="Fut8_SH3"/>
</dbReference>
<evidence type="ECO:0000256" key="4">
    <source>
        <dbReference type="ARBA" id="ARBA00018201"/>
    </source>
</evidence>
<feature type="disulfide bond" evidence="18">
    <location>
        <begin position="215"/>
        <end position="277"/>
    </location>
</feature>
<feature type="short sequence motif" description="SH3-binding" evidence="17">
    <location>
        <begin position="306"/>
        <end position="312"/>
    </location>
</feature>
<dbReference type="UniPathway" id="UPA00378"/>
<evidence type="ECO:0000256" key="6">
    <source>
        <dbReference type="ARBA" id="ARBA00022676"/>
    </source>
</evidence>
<dbReference type="Gene3D" id="2.30.30.40">
    <property type="entry name" value="SH3 Domains"/>
    <property type="match status" value="1"/>
</dbReference>
<dbReference type="SUPFAM" id="SSF50044">
    <property type="entry name" value="SH3-domain"/>
    <property type="match status" value="1"/>
</dbReference>
<evidence type="ECO:0000256" key="2">
    <source>
        <dbReference type="ARBA" id="ARBA00004922"/>
    </source>
</evidence>
<evidence type="ECO:0000256" key="1">
    <source>
        <dbReference type="ARBA" id="ARBA00004447"/>
    </source>
</evidence>
<dbReference type="Pfam" id="PF19745">
    <property type="entry name" value="FUT8_N_cat"/>
    <property type="match status" value="1"/>
</dbReference>
<evidence type="ECO:0000256" key="19">
    <source>
        <dbReference type="PROSITE-ProRule" id="PRU00192"/>
    </source>
</evidence>
<keyword evidence="11 15" id="KW-0333">Golgi apparatus</keyword>
<dbReference type="PANTHER" id="PTHR13132">
    <property type="entry name" value="ALPHA- 1,6 -FUCOSYLTRANSFERASE"/>
    <property type="match status" value="1"/>
</dbReference>
<keyword evidence="10 21" id="KW-1133">Transmembrane helix</keyword>
<dbReference type="EMBL" id="GFTR01007333">
    <property type="protein sequence ID" value="JAW09093.1"/>
    <property type="molecule type" value="Transcribed_RNA"/>
</dbReference>
<dbReference type="Gene3D" id="3.40.50.11350">
    <property type="match status" value="1"/>
</dbReference>
<comment type="subcellular location">
    <subcellularLocation>
        <location evidence="1">Golgi apparatus</location>
        <location evidence="1">Golgi stack membrane</location>
        <topology evidence="1">Single-pass type II membrane protein</topology>
    </subcellularLocation>
</comment>
<evidence type="ECO:0000313" key="24">
    <source>
        <dbReference type="EMBL" id="JAW09093.1"/>
    </source>
</evidence>
<dbReference type="InterPro" id="IPR027350">
    <property type="entry name" value="GT23_dom"/>
</dbReference>
<evidence type="ECO:0000256" key="8">
    <source>
        <dbReference type="ARBA" id="ARBA00022692"/>
    </source>
</evidence>
<protein>
    <recommendedName>
        <fullName evidence="4 15">Alpha-(1,6)-fucosyltransferase</fullName>
        <ecNumber evidence="3 15">2.4.1.68</ecNumber>
    </recommendedName>
</protein>
<dbReference type="GO" id="GO:0008424">
    <property type="term" value="F:glycoprotein 6-alpha-L-fucosyltransferase activity"/>
    <property type="evidence" value="ECO:0007669"/>
    <property type="project" value="UniProtKB-EC"/>
</dbReference>
<dbReference type="CDD" id="cd11300">
    <property type="entry name" value="Fut8_like"/>
    <property type="match status" value="1"/>
</dbReference>
<feature type="transmembrane region" description="Helical" evidence="21">
    <location>
        <begin position="12"/>
        <end position="36"/>
    </location>
</feature>
<evidence type="ECO:0000259" key="22">
    <source>
        <dbReference type="PROSITE" id="PS50002"/>
    </source>
</evidence>
<dbReference type="InterPro" id="IPR045573">
    <property type="entry name" value="Fut8_N_cat"/>
</dbReference>
<dbReference type="FunFam" id="3.40.50.11350:FF:000001">
    <property type="entry name" value="Alpha-(1,6)-fucosyltransferase"/>
    <property type="match status" value="1"/>
</dbReference>
<organism evidence="24">
    <name type="scientific">Panstrongylus lignarius</name>
    <dbReference type="NCBI Taxonomy" id="156445"/>
    <lineage>
        <taxon>Eukaryota</taxon>
        <taxon>Metazoa</taxon>
        <taxon>Ecdysozoa</taxon>
        <taxon>Arthropoda</taxon>
        <taxon>Hexapoda</taxon>
        <taxon>Insecta</taxon>
        <taxon>Pterygota</taxon>
        <taxon>Neoptera</taxon>
        <taxon>Paraneoptera</taxon>
        <taxon>Hemiptera</taxon>
        <taxon>Heteroptera</taxon>
        <taxon>Panheteroptera</taxon>
        <taxon>Cimicomorpha</taxon>
        <taxon>Reduviidae</taxon>
        <taxon>Triatominae</taxon>
        <taxon>Panstrongylus</taxon>
    </lineage>
</organism>
<evidence type="ECO:0000256" key="16">
    <source>
        <dbReference type="PIRSR" id="PIRSR000472-50"/>
    </source>
</evidence>
<sequence length="589" mass="67340">MKFKMAKILRQIPWGIAMTLLLLLWLIFIVIALSFVRHEPDQQTNQRISQALRDLQYLHQQREEITKFISDYSSGSIPLKTEEKVNILKNIQDRMINNNIFGSDFNDFSTGSREKPALEYEKLRRRIQVGIEEMWFFISSQVKLLQRKSEGKAPALAAHLKTILNEGVEHKRALLNDVSQLTEVDGYSAWRLKEAVELSDLVQRRITHLQNPPDCNDAKKLVCKLNKGCGYGCQLHHAVYCFIVAYGTQRTLILQSKGWKYNRKGWEQVFKPVSDTCTTVTEPVHNWPGTPNSPTIMLGIVDSVTPRPPFIPLVVPKDLADRIARLHGQPSVWWVGQFLKYLLRPQPATTDLLKDAANKFKFQRPIVGVHIRRTDKVGTEAAFHSSDEYMSHVEDYYKQLAFNSSKPITKRIYLASDDDKVFSEIRSRYPDYVVLGDSKIAKSAALSTRYSGNSLNGIIMDIYFLSQTDYLVCTFSSQVCRVAYEIMQSLHHDASTRFRSLDDIYYFGGQGNHQKVAKLKHKATSPDQMDLELGDIVAVAGNHWDGYSKGRNLRTNRIGLYPSFKVDDVVETAEFPTFPEVAHENLQSE</sequence>
<evidence type="ECO:0000259" key="23">
    <source>
        <dbReference type="PROSITE" id="PS51659"/>
    </source>
</evidence>
<evidence type="ECO:0000256" key="11">
    <source>
        <dbReference type="ARBA" id="ARBA00023034"/>
    </source>
</evidence>
<keyword evidence="8 21" id="KW-0812">Transmembrane</keyword>
<feature type="domain" description="SH3" evidence="22">
    <location>
        <begin position="510"/>
        <end position="571"/>
    </location>
</feature>
<dbReference type="PROSITE" id="PS50002">
    <property type="entry name" value="SH3"/>
    <property type="match status" value="1"/>
</dbReference>
<dbReference type="InterPro" id="IPR015827">
    <property type="entry name" value="Fut8"/>
</dbReference>
<dbReference type="InterPro" id="IPR036028">
    <property type="entry name" value="SH3-like_dom_sf"/>
</dbReference>
<feature type="disulfide bond" evidence="18">
    <location>
        <begin position="473"/>
        <end position="480"/>
    </location>
</feature>
<dbReference type="PIRSF" id="PIRSF000472">
    <property type="entry name" value="Alpha1_6FUT_euk"/>
    <property type="match status" value="1"/>
</dbReference>
<feature type="domain" description="GT23" evidence="23">
    <location>
        <begin position="217"/>
        <end position="501"/>
    </location>
</feature>
<keyword evidence="6 15" id="KW-0328">Glycosyltransferase</keyword>
<keyword evidence="9" id="KW-0735">Signal-anchor</keyword>
<evidence type="ECO:0000256" key="21">
    <source>
        <dbReference type="SAM" id="Phobius"/>
    </source>
</evidence>
<evidence type="ECO:0000256" key="10">
    <source>
        <dbReference type="ARBA" id="ARBA00022989"/>
    </source>
</evidence>
<dbReference type="GO" id="GO:0032580">
    <property type="term" value="C:Golgi cisterna membrane"/>
    <property type="evidence" value="ECO:0007669"/>
    <property type="project" value="UniProtKB-SubCell"/>
</dbReference>
<comment type="pathway">
    <text evidence="2 15">Protein modification; protein glycosylation.</text>
</comment>
<comment type="function">
    <text evidence="15">Catalyzes the addition of fucose in alpha 1-6 linkage to the first GlcNAc residue, next to the peptide chains in N-glycans.</text>
</comment>
<keyword evidence="7 15" id="KW-0808">Transferase</keyword>
<evidence type="ECO:0000256" key="17">
    <source>
        <dbReference type="PIRSR" id="PIRSR000472-51"/>
    </source>
</evidence>
<keyword evidence="12 15" id="KW-0472">Membrane</keyword>
<keyword evidence="5 19" id="KW-0728">SH3 domain</keyword>
<reference evidence="24" key="1">
    <citation type="journal article" date="2018" name="PLoS Negl. Trop. Dis.">
        <title>An insight into the salivary gland and fat body transcriptome of Panstrongylus lignarius (Hemiptera: Heteroptera), the main vector of Chagas disease in Peru.</title>
        <authorList>
            <person name="Nevoa J.C."/>
            <person name="Mendes M.T."/>
            <person name="da Silva M.V."/>
            <person name="Soares S.C."/>
            <person name="Oliveira C.J.F."/>
            <person name="Ribeiro J.M.C."/>
        </authorList>
    </citation>
    <scope>NUCLEOTIDE SEQUENCE</scope>
</reference>
<dbReference type="PROSITE" id="PS51659">
    <property type="entry name" value="GT23"/>
    <property type="match status" value="1"/>
</dbReference>
<dbReference type="Gene3D" id="1.10.287.1060">
    <property type="entry name" value="ESAT-6-like"/>
    <property type="match status" value="1"/>
</dbReference>
<comment type="catalytic activity">
    <reaction evidence="14 15">
        <text>N(4)-{beta-D-GlcNAc-(1-&gt;2)-alpha-D-Man-(1-&gt;3)-[beta-D-GlcNAc-(1-&gt;2)-alpha-D-Man-(1-&gt;6)]-beta-D-Man-(1-&gt;4)-beta-D-GlcNAc-(1-&gt;4)-beta-D-GlcNAc}-L-asparaginyl-[protein] + GDP-beta-L-fucose = an N(4)-{beta-D-GlcNAc-(1-&gt;2)-alpha-D-Man-(1-&gt;3)-[beta-D-GlcNAc-(1-&gt;2)-alpha-D-Man-(1-&gt;6)]-beta-D-Man-(1-&gt;4)-beta-D-GlcNAc-(1-&gt;4)-[alpha-L-Fuc-(1-&gt;6)]-beta-D-GlcNAc}-L-asparaginyl-[protein] + GDP + H(+)</text>
        <dbReference type="Rhea" id="RHEA:12985"/>
        <dbReference type="Rhea" id="RHEA-COMP:13526"/>
        <dbReference type="Rhea" id="RHEA-COMP:13532"/>
        <dbReference type="ChEBI" id="CHEBI:15378"/>
        <dbReference type="ChEBI" id="CHEBI:57273"/>
        <dbReference type="ChEBI" id="CHEBI:58189"/>
        <dbReference type="ChEBI" id="CHEBI:60651"/>
        <dbReference type="ChEBI" id="CHEBI:137207"/>
        <dbReference type="EC" id="2.4.1.68"/>
    </reaction>
</comment>
<name>A0A224XLR6_9HEMI</name>
<dbReference type="EC" id="2.4.1.68" evidence="3 15"/>
<keyword evidence="13 18" id="KW-1015">Disulfide bond</keyword>
<dbReference type="InterPro" id="IPR001452">
    <property type="entry name" value="SH3_domain"/>
</dbReference>
<evidence type="ECO:0000256" key="5">
    <source>
        <dbReference type="ARBA" id="ARBA00022443"/>
    </source>
</evidence>
<evidence type="ECO:0000256" key="15">
    <source>
        <dbReference type="PIRNR" id="PIRNR000472"/>
    </source>
</evidence>
<dbReference type="GO" id="GO:0006487">
    <property type="term" value="P:protein N-linked glycosylation"/>
    <property type="evidence" value="ECO:0007669"/>
    <property type="project" value="TreeGrafter"/>
</dbReference>
<accession>A0A224XLR6</accession>
<proteinExistence type="inferred from homology"/>
<dbReference type="FunFam" id="2.30.30.40:FF:000070">
    <property type="entry name" value="Alpha-(1,6)-fucosyltransferase"/>
    <property type="match status" value="1"/>
</dbReference>
<evidence type="ECO:0000256" key="7">
    <source>
        <dbReference type="ARBA" id="ARBA00022679"/>
    </source>
</evidence>
<evidence type="ECO:0000256" key="13">
    <source>
        <dbReference type="ARBA" id="ARBA00023157"/>
    </source>
</evidence>